<accession>A0A419SHE1</accession>
<keyword evidence="6" id="KW-0479">Metal-binding</keyword>
<dbReference type="PANTHER" id="PTHR11669">
    <property type="entry name" value="REPLICATION FACTOR C / DNA POLYMERASE III GAMMA-TAU SUBUNIT"/>
    <property type="match status" value="1"/>
</dbReference>
<keyword evidence="3" id="KW-0808">Transferase</keyword>
<dbReference type="RefSeq" id="WP_120190698.1">
    <property type="nucleotide sequence ID" value="NZ_MCHY01000009.1"/>
</dbReference>
<dbReference type="SUPFAM" id="SSF48019">
    <property type="entry name" value="post-AAA+ oligomerization domain-like"/>
    <property type="match status" value="1"/>
</dbReference>
<keyword evidence="7" id="KW-0547">Nucleotide-binding</keyword>
<dbReference type="Gene3D" id="3.40.50.300">
    <property type="entry name" value="P-loop containing nucleotide triphosphate hydrolases"/>
    <property type="match status" value="1"/>
</dbReference>
<dbReference type="Gene3D" id="1.20.272.10">
    <property type="match status" value="1"/>
</dbReference>
<dbReference type="InterPro" id="IPR027417">
    <property type="entry name" value="P-loop_NTPase"/>
</dbReference>
<comment type="caution">
    <text evidence="14">The sequence shown here is derived from an EMBL/GenBank/DDBJ whole genome shotgun (WGS) entry which is preliminary data.</text>
</comment>
<dbReference type="OrthoDB" id="9810148at2"/>
<dbReference type="InterPro" id="IPR008921">
    <property type="entry name" value="DNA_pol3_clamp-load_cplx_C"/>
</dbReference>
<dbReference type="Pfam" id="PF13177">
    <property type="entry name" value="DNA_pol3_delta2"/>
    <property type="match status" value="1"/>
</dbReference>
<keyword evidence="4" id="KW-0548">Nucleotidyltransferase</keyword>
<dbReference type="InterPro" id="IPR012763">
    <property type="entry name" value="DNA_pol_III_sug/sutau_N"/>
</dbReference>
<evidence type="ECO:0000256" key="8">
    <source>
        <dbReference type="ARBA" id="ARBA00022833"/>
    </source>
</evidence>
<feature type="region of interest" description="Disordered" evidence="12">
    <location>
        <begin position="534"/>
        <end position="555"/>
    </location>
</feature>
<evidence type="ECO:0000256" key="10">
    <source>
        <dbReference type="ARBA" id="ARBA00022932"/>
    </source>
</evidence>
<keyword evidence="9" id="KW-0067">ATP-binding</keyword>
<dbReference type="CDD" id="cd18137">
    <property type="entry name" value="HLD_clamp_pol_III_gamma_tau"/>
    <property type="match status" value="1"/>
</dbReference>
<dbReference type="SMART" id="SM00382">
    <property type="entry name" value="AAA"/>
    <property type="match status" value="1"/>
</dbReference>
<dbReference type="InterPro" id="IPR048448">
    <property type="entry name" value="DnaX-like_C"/>
</dbReference>
<evidence type="ECO:0000256" key="1">
    <source>
        <dbReference type="ARBA" id="ARBA00006360"/>
    </source>
</evidence>
<dbReference type="Gene3D" id="1.10.8.60">
    <property type="match status" value="1"/>
</dbReference>
<comment type="catalytic activity">
    <reaction evidence="11">
        <text>DNA(n) + a 2'-deoxyribonucleoside 5'-triphosphate = DNA(n+1) + diphosphate</text>
        <dbReference type="Rhea" id="RHEA:22508"/>
        <dbReference type="Rhea" id="RHEA-COMP:17339"/>
        <dbReference type="Rhea" id="RHEA-COMP:17340"/>
        <dbReference type="ChEBI" id="CHEBI:33019"/>
        <dbReference type="ChEBI" id="CHEBI:61560"/>
        <dbReference type="ChEBI" id="CHEBI:173112"/>
        <dbReference type="EC" id="2.7.7.7"/>
    </reaction>
</comment>
<protein>
    <recommendedName>
        <fullName evidence="2">DNA-directed DNA polymerase</fullName>
        <ecNumber evidence="2">2.7.7.7</ecNumber>
    </recommendedName>
</protein>
<dbReference type="CDD" id="cd00009">
    <property type="entry name" value="AAA"/>
    <property type="match status" value="1"/>
</dbReference>
<dbReference type="PANTHER" id="PTHR11669:SF0">
    <property type="entry name" value="PROTEIN STICHEL-LIKE 2"/>
    <property type="match status" value="1"/>
</dbReference>
<dbReference type="AlphaFoldDB" id="A0A419SHE1"/>
<evidence type="ECO:0000313" key="14">
    <source>
        <dbReference type="EMBL" id="RKD23214.1"/>
    </source>
</evidence>
<name>A0A419SHE1_9BACL</name>
<dbReference type="InterPro" id="IPR045085">
    <property type="entry name" value="HLD_clamp_pol_III_gamma_tau"/>
</dbReference>
<dbReference type="FunFam" id="3.40.50.300:FF:000014">
    <property type="entry name" value="DNA polymerase III subunit gamma/tau"/>
    <property type="match status" value="1"/>
</dbReference>
<reference evidence="14 15" key="1">
    <citation type="submission" date="2016-08" db="EMBL/GenBank/DDBJ databases">
        <title>Novel Firmicute Genomes.</title>
        <authorList>
            <person name="Poppleton D.I."/>
            <person name="Gribaldo S."/>
        </authorList>
    </citation>
    <scope>NUCLEOTIDE SEQUENCE [LARGE SCALE GENOMIC DNA]</scope>
    <source>
        <strain evidence="14 15">RAOx-1</strain>
    </source>
</reference>
<keyword evidence="10" id="KW-0239">DNA-directed DNA polymerase</keyword>
<feature type="region of interest" description="Disordered" evidence="12">
    <location>
        <begin position="392"/>
        <end position="423"/>
    </location>
</feature>
<feature type="domain" description="AAA+ ATPase" evidence="13">
    <location>
        <begin position="37"/>
        <end position="179"/>
    </location>
</feature>
<dbReference type="NCBIfam" id="NF004046">
    <property type="entry name" value="PRK05563.1"/>
    <property type="match status" value="1"/>
</dbReference>
<dbReference type="EC" id="2.7.7.7" evidence="2"/>
<dbReference type="EMBL" id="MCHY01000009">
    <property type="protein sequence ID" value="RKD23214.1"/>
    <property type="molecule type" value="Genomic_DNA"/>
</dbReference>
<dbReference type="PRINTS" id="PR00300">
    <property type="entry name" value="CLPPROTEASEA"/>
</dbReference>
<evidence type="ECO:0000256" key="11">
    <source>
        <dbReference type="ARBA" id="ARBA00049244"/>
    </source>
</evidence>
<feature type="compositionally biased region" description="Low complexity" evidence="12">
    <location>
        <begin position="400"/>
        <end position="410"/>
    </location>
</feature>
<dbReference type="InterPro" id="IPR022754">
    <property type="entry name" value="DNA_pol_III_gamma-3"/>
</dbReference>
<dbReference type="GO" id="GO:0009360">
    <property type="term" value="C:DNA polymerase III complex"/>
    <property type="evidence" value="ECO:0007669"/>
    <property type="project" value="InterPro"/>
</dbReference>
<dbReference type="Pfam" id="PF22608">
    <property type="entry name" value="DNAX_ATPase_lid"/>
    <property type="match status" value="1"/>
</dbReference>
<proteinExistence type="inferred from homology"/>
<dbReference type="GO" id="GO:0006261">
    <property type="term" value="P:DNA-templated DNA replication"/>
    <property type="evidence" value="ECO:0007669"/>
    <property type="project" value="TreeGrafter"/>
</dbReference>
<dbReference type="GO" id="GO:0003887">
    <property type="term" value="F:DNA-directed DNA polymerase activity"/>
    <property type="evidence" value="ECO:0007669"/>
    <property type="project" value="UniProtKB-KW"/>
</dbReference>
<dbReference type="NCBIfam" id="TIGR02397">
    <property type="entry name" value="dnaX_nterm"/>
    <property type="match status" value="1"/>
</dbReference>
<keyword evidence="5" id="KW-0235">DNA replication</keyword>
<evidence type="ECO:0000256" key="3">
    <source>
        <dbReference type="ARBA" id="ARBA00022679"/>
    </source>
</evidence>
<gene>
    <name evidence="14" type="ORF">BEP19_11305</name>
</gene>
<dbReference type="SUPFAM" id="SSF52540">
    <property type="entry name" value="P-loop containing nucleoside triphosphate hydrolases"/>
    <property type="match status" value="1"/>
</dbReference>
<dbReference type="Pfam" id="PF12169">
    <property type="entry name" value="DNA_pol3_gamma3"/>
    <property type="match status" value="1"/>
</dbReference>
<evidence type="ECO:0000313" key="15">
    <source>
        <dbReference type="Proteomes" id="UP000284219"/>
    </source>
</evidence>
<evidence type="ECO:0000256" key="12">
    <source>
        <dbReference type="SAM" id="MobiDB-lite"/>
    </source>
</evidence>
<dbReference type="GO" id="GO:0005524">
    <property type="term" value="F:ATP binding"/>
    <property type="evidence" value="ECO:0007669"/>
    <property type="project" value="UniProtKB-KW"/>
</dbReference>
<comment type="similarity">
    <text evidence="1">Belongs to the DnaX/STICHEL family.</text>
</comment>
<dbReference type="GO" id="GO:0003677">
    <property type="term" value="F:DNA binding"/>
    <property type="evidence" value="ECO:0007669"/>
    <property type="project" value="InterPro"/>
</dbReference>
<keyword evidence="8" id="KW-0862">Zinc</keyword>
<dbReference type="Pfam" id="PF20964">
    <property type="entry name" value="DnaX_C"/>
    <property type="match status" value="1"/>
</dbReference>
<organism evidence="14 15">
    <name type="scientific">Ammoniphilus oxalaticus</name>
    <dbReference type="NCBI Taxonomy" id="66863"/>
    <lineage>
        <taxon>Bacteria</taxon>
        <taxon>Bacillati</taxon>
        <taxon>Bacillota</taxon>
        <taxon>Bacilli</taxon>
        <taxon>Bacillales</taxon>
        <taxon>Paenibacillaceae</taxon>
        <taxon>Aneurinibacillus group</taxon>
        <taxon>Ammoniphilus</taxon>
    </lineage>
</organism>
<dbReference type="InterPro" id="IPR003593">
    <property type="entry name" value="AAA+_ATPase"/>
</dbReference>
<evidence type="ECO:0000256" key="4">
    <source>
        <dbReference type="ARBA" id="ARBA00022695"/>
    </source>
</evidence>
<evidence type="ECO:0000259" key="13">
    <source>
        <dbReference type="SMART" id="SM00382"/>
    </source>
</evidence>
<dbReference type="InterPro" id="IPR050238">
    <property type="entry name" value="DNA_Rep/Repair_Clamp_Loader"/>
</dbReference>
<evidence type="ECO:0000256" key="5">
    <source>
        <dbReference type="ARBA" id="ARBA00022705"/>
    </source>
</evidence>
<keyword evidence="15" id="KW-1185">Reference proteome</keyword>
<dbReference type="Proteomes" id="UP000284219">
    <property type="component" value="Unassembled WGS sequence"/>
</dbReference>
<evidence type="ECO:0000256" key="6">
    <source>
        <dbReference type="ARBA" id="ARBA00022723"/>
    </source>
</evidence>
<dbReference type="InterPro" id="IPR001270">
    <property type="entry name" value="ClpA/B"/>
</dbReference>
<sequence length="572" mass="64489">MAYRALYRVFRPQIFGDLVGQEHITRTLQNALKEKRFSHAYLFSGPRGTGKTSAAKILAKAINCKQGPAAEPCNQCSACEGITEGSVVDVIEIDAASNRGVEEIRDVRDKVKYAPTEVAFKIYIIDEVHMLTTEAFNALLKTLEEPPQHVVFILATTEPHRLPATIISRCQRFDFRSISAKAMMERLCFIADAEDVKISKQALSLMIRVAQGGMRDVLSLFDQILSYAGQTIEEEDVIMVTGVIPQRALSEISQAVLDGDAAKLMELVHQLTSEGKNSEQFLDDVLIYFRDLLVYKTAPNLEEIQHRITGDEQFVEIAHTFDHESLYLIIESLNKSLADMKWATHPKIALEIGLIRLLELNRSQPQKEVLTTEAQPELDQLQKRLTELENKLQQVTQHRSTASTSTTGSGQARRVEAPRRASVPPTVKINEHRIQEILATASRSSLQKLTQQWPDILNQIKKQRIQVHAWLIDGEPVAVGESGVLISFKSAIHRETTEKEQHREIIEGVIQSVLGQPMEMLTLMENQWKEIASELKSEQGQERETSEQREDADPFLEEALKLVGEELLEIKD</sequence>
<evidence type="ECO:0000256" key="7">
    <source>
        <dbReference type="ARBA" id="ARBA00022741"/>
    </source>
</evidence>
<dbReference type="GO" id="GO:0046872">
    <property type="term" value="F:metal ion binding"/>
    <property type="evidence" value="ECO:0007669"/>
    <property type="project" value="UniProtKB-KW"/>
</dbReference>
<evidence type="ECO:0000256" key="2">
    <source>
        <dbReference type="ARBA" id="ARBA00012417"/>
    </source>
</evidence>
<evidence type="ECO:0000256" key="9">
    <source>
        <dbReference type="ARBA" id="ARBA00022840"/>
    </source>
</evidence>